<dbReference type="PANTHER" id="PTHR32494">
    <property type="entry name" value="ALLANTOATE DEIMINASE-RELATED"/>
    <property type="match status" value="1"/>
</dbReference>
<dbReference type="Proteomes" id="UP000366065">
    <property type="component" value="Unassembled WGS sequence"/>
</dbReference>
<dbReference type="InterPro" id="IPR036264">
    <property type="entry name" value="Bact_exopeptidase_dim_dom"/>
</dbReference>
<evidence type="ECO:0000256" key="2">
    <source>
        <dbReference type="ARBA" id="ARBA00022801"/>
    </source>
</evidence>
<dbReference type="PANTHER" id="PTHR32494:SF5">
    <property type="entry name" value="ALLANTOATE AMIDOHYDROLASE"/>
    <property type="match status" value="1"/>
</dbReference>
<dbReference type="PIRSF" id="PIRSF001235">
    <property type="entry name" value="Amidase_carbamoylase"/>
    <property type="match status" value="1"/>
</dbReference>
<dbReference type="Pfam" id="PF01546">
    <property type="entry name" value="Peptidase_M20"/>
    <property type="match status" value="1"/>
</dbReference>
<proteinExistence type="inferred from homology"/>
<evidence type="ECO:0000313" key="3">
    <source>
        <dbReference type="EMBL" id="VVE17570.1"/>
    </source>
</evidence>
<dbReference type="InterPro" id="IPR010158">
    <property type="entry name" value="Amidase_Cbmase"/>
</dbReference>
<dbReference type="RefSeq" id="WP_150721865.1">
    <property type="nucleotide sequence ID" value="NZ_CABPRV010000006.1"/>
</dbReference>
<dbReference type="SUPFAM" id="SSF53187">
    <property type="entry name" value="Zn-dependent exopeptidases"/>
    <property type="match status" value="1"/>
</dbReference>
<accession>A0ABY6W296</accession>
<protein>
    <submittedName>
        <fullName evidence="3">Zn-dependent hydrolase</fullName>
    </submittedName>
</protein>
<evidence type="ECO:0000313" key="4">
    <source>
        <dbReference type="Proteomes" id="UP000366065"/>
    </source>
</evidence>
<gene>
    <name evidence="3" type="ORF">PCA20602_02970</name>
</gene>
<reference evidence="3 4" key="1">
    <citation type="submission" date="2019-08" db="EMBL/GenBank/DDBJ databases">
        <authorList>
            <person name="Peeters C."/>
        </authorList>
    </citation>
    <scope>NUCLEOTIDE SEQUENCE [LARGE SCALE GENOMIC DNA]</scope>
    <source>
        <strain evidence="3 4">LMG 20602</strain>
    </source>
</reference>
<dbReference type="EMBL" id="CABPRV010000006">
    <property type="protein sequence ID" value="VVE17570.1"/>
    <property type="molecule type" value="Genomic_DNA"/>
</dbReference>
<sequence length="437" mass="47160">MELNAELNADLNTAPNAEPTLEPDALAALAGQLFSDLRRLGSDGVGITRDSYGDGENAAAAYLTEWAGHHGLAVTRDRAANLIFTLPEDTGDAPATWIGSHLDSVPQGGNYDGLAGIVAGLLCLVEQRRSGRHTATPVRVLALRGEESAWFGRAYMGSSALFGKLTDADLAMPHRTHGRSLGDCMAQAGADVDAIRAGETLFDASRARTWLELHIEQGPVMIARKMPVAIVPGIRGNVRHNRVSCVGEAGHSGAVPRWLRHDAMFAVADLITRLDEHWRALLERGIDMVVTTGIVGTDPAEHAISRIPGKVDFSLEVRSQSPDTLDVFYELMRTECRAIERDRGVKFVFDRRLSSAPAIMDKHVSSVLEGVCRSFDLPQERVPSGAGHDAAIFANAGIPSGMVFVRNANGSHNPAEHMDLDDFMRGVQVMEAATHRL</sequence>
<dbReference type="NCBIfam" id="TIGR01879">
    <property type="entry name" value="hydantase"/>
    <property type="match status" value="1"/>
</dbReference>
<dbReference type="InterPro" id="IPR002933">
    <property type="entry name" value="Peptidase_M20"/>
</dbReference>
<dbReference type="GO" id="GO:0016787">
    <property type="term" value="F:hydrolase activity"/>
    <property type="evidence" value="ECO:0007669"/>
    <property type="project" value="UniProtKB-KW"/>
</dbReference>
<organism evidence="3 4">
    <name type="scientific">Pandoraea capi</name>
    <dbReference type="NCBI Taxonomy" id="2508286"/>
    <lineage>
        <taxon>Bacteria</taxon>
        <taxon>Pseudomonadati</taxon>
        <taxon>Pseudomonadota</taxon>
        <taxon>Betaproteobacteria</taxon>
        <taxon>Burkholderiales</taxon>
        <taxon>Burkholderiaceae</taxon>
        <taxon>Pandoraea</taxon>
    </lineage>
</organism>
<dbReference type="SUPFAM" id="SSF55031">
    <property type="entry name" value="Bacterial exopeptidase dimerisation domain"/>
    <property type="match status" value="1"/>
</dbReference>
<comment type="similarity">
    <text evidence="1">Belongs to the peptidase M20 family.</text>
</comment>
<dbReference type="Gene3D" id="3.30.70.360">
    <property type="match status" value="1"/>
</dbReference>
<evidence type="ECO:0000256" key="1">
    <source>
        <dbReference type="ARBA" id="ARBA00006153"/>
    </source>
</evidence>
<keyword evidence="4" id="KW-1185">Reference proteome</keyword>
<dbReference type="Gene3D" id="3.40.630.10">
    <property type="entry name" value="Zn peptidases"/>
    <property type="match status" value="1"/>
</dbReference>
<name>A0ABY6W296_9BURK</name>
<comment type="caution">
    <text evidence="3">The sequence shown here is derived from an EMBL/GenBank/DDBJ whole genome shotgun (WGS) entry which is preliminary data.</text>
</comment>
<keyword evidence="2 3" id="KW-0378">Hydrolase</keyword>